<dbReference type="WBParaSite" id="ES5_v2.g18264.t1">
    <property type="protein sequence ID" value="ES5_v2.g18264.t1"/>
    <property type="gene ID" value="ES5_v2.g18264"/>
</dbReference>
<sequence length="219" mass="25999">MPITREDPSLQSINEQQILLPSQSFEPSWPSCDQLTLQTLYPVEEDVTNVQETSINFPLHNSEDHLQFEPDIELNSRYNEDTTAQSFETSQANNQNYWSYPIEEVMESNNLARHYDHHIPENYNVPQTFVIYEIGQVELEREGIQRFDYNLQFDERFQQNAASSYISAPKEQQQFPDQQSHVVMDQNLNMQMNEQHNVYDESLNDDHQIWEQYPTLYKL</sequence>
<dbReference type="Proteomes" id="UP000887579">
    <property type="component" value="Unplaced"/>
</dbReference>
<evidence type="ECO:0000313" key="1">
    <source>
        <dbReference type="Proteomes" id="UP000887579"/>
    </source>
</evidence>
<accession>A0AC34FLN9</accession>
<proteinExistence type="predicted"/>
<evidence type="ECO:0000313" key="2">
    <source>
        <dbReference type="WBParaSite" id="ES5_v2.g18264.t1"/>
    </source>
</evidence>
<name>A0AC34FLN9_9BILA</name>
<protein>
    <submittedName>
        <fullName evidence="2">Uncharacterized protein</fullName>
    </submittedName>
</protein>
<reference evidence="2" key="1">
    <citation type="submission" date="2022-11" db="UniProtKB">
        <authorList>
            <consortium name="WormBaseParasite"/>
        </authorList>
    </citation>
    <scope>IDENTIFICATION</scope>
</reference>
<organism evidence="1 2">
    <name type="scientific">Panagrolaimus sp. ES5</name>
    <dbReference type="NCBI Taxonomy" id="591445"/>
    <lineage>
        <taxon>Eukaryota</taxon>
        <taxon>Metazoa</taxon>
        <taxon>Ecdysozoa</taxon>
        <taxon>Nematoda</taxon>
        <taxon>Chromadorea</taxon>
        <taxon>Rhabditida</taxon>
        <taxon>Tylenchina</taxon>
        <taxon>Panagrolaimomorpha</taxon>
        <taxon>Panagrolaimoidea</taxon>
        <taxon>Panagrolaimidae</taxon>
        <taxon>Panagrolaimus</taxon>
    </lineage>
</organism>